<sequence length="257" mass="30583">MICQPSIYFSVGGEKGDLYFNNLNTSKFKFFYNYRDDAPTFVVSVFHIYDIANFRSSLSKLIDKFINILFYFHECPFAQRFWILDFGFAPMSVVSYSDVHMEMNANMDSQKSYTGRSRLEHFESRNISCSEMILVHGIFIFYILSMKPYYWNFVKVIAGPSISDLMTYRKYKNNKNIKSQKYLFMWKFSLISIDLKVKHLFYGKISKTNGKLVFIFFNLRNKYNTLYEFSLTKLLVNFVNISSILNYITFLSYNYIK</sequence>
<comment type="caution">
    <text evidence="2">The sequence shown here is derived from an EMBL/GenBank/DDBJ whole genome shotgun (WGS) entry which is preliminary data.</text>
</comment>
<proteinExistence type="predicted"/>
<organism evidence="2 3">
    <name type="scientific">Aphis glycines</name>
    <name type="common">Soybean aphid</name>
    <dbReference type="NCBI Taxonomy" id="307491"/>
    <lineage>
        <taxon>Eukaryota</taxon>
        <taxon>Metazoa</taxon>
        <taxon>Ecdysozoa</taxon>
        <taxon>Arthropoda</taxon>
        <taxon>Hexapoda</taxon>
        <taxon>Insecta</taxon>
        <taxon>Pterygota</taxon>
        <taxon>Neoptera</taxon>
        <taxon>Paraneoptera</taxon>
        <taxon>Hemiptera</taxon>
        <taxon>Sternorrhyncha</taxon>
        <taxon>Aphidomorpha</taxon>
        <taxon>Aphidoidea</taxon>
        <taxon>Aphididae</taxon>
        <taxon>Aphidini</taxon>
        <taxon>Aphis</taxon>
        <taxon>Aphis</taxon>
    </lineage>
</organism>
<evidence type="ECO:0000313" key="2">
    <source>
        <dbReference type="EMBL" id="KAE9528085.1"/>
    </source>
</evidence>
<dbReference type="AlphaFoldDB" id="A0A6G0T9V8"/>
<gene>
    <name evidence="2" type="ORF">AGLY_012507</name>
</gene>
<keyword evidence="1" id="KW-0812">Transmembrane</keyword>
<dbReference type="EMBL" id="VYZN01000049">
    <property type="protein sequence ID" value="KAE9528085.1"/>
    <property type="molecule type" value="Genomic_DNA"/>
</dbReference>
<feature type="transmembrane region" description="Helical" evidence="1">
    <location>
        <begin position="234"/>
        <end position="256"/>
    </location>
</feature>
<feature type="transmembrane region" description="Helical" evidence="1">
    <location>
        <begin position="126"/>
        <end position="144"/>
    </location>
</feature>
<accession>A0A6G0T9V8</accession>
<name>A0A6G0T9V8_APHGL</name>
<dbReference type="Proteomes" id="UP000475862">
    <property type="component" value="Unassembled WGS sequence"/>
</dbReference>
<reference evidence="2 3" key="1">
    <citation type="submission" date="2019-08" db="EMBL/GenBank/DDBJ databases">
        <title>The genome of the soybean aphid Biotype 1, its phylome, world population structure and adaptation to the North American continent.</title>
        <authorList>
            <person name="Giordano R."/>
            <person name="Donthu R.K."/>
            <person name="Hernandez A.G."/>
            <person name="Wright C.L."/>
            <person name="Zimin A.V."/>
        </authorList>
    </citation>
    <scope>NUCLEOTIDE SEQUENCE [LARGE SCALE GENOMIC DNA]</scope>
    <source>
        <tissue evidence="2">Whole aphids</tissue>
    </source>
</reference>
<evidence type="ECO:0000313" key="3">
    <source>
        <dbReference type="Proteomes" id="UP000475862"/>
    </source>
</evidence>
<keyword evidence="3" id="KW-1185">Reference proteome</keyword>
<protein>
    <submittedName>
        <fullName evidence="2">Uncharacterized protein</fullName>
    </submittedName>
</protein>
<evidence type="ECO:0000256" key="1">
    <source>
        <dbReference type="SAM" id="Phobius"/>
    </source>
</evidence>
<keyword evidence="1" id="KW-0472">Membrane</keyword>
<keyword evidence="1" id="KW-1133">Transmembrane helix</keyword>